<feature type="region of interest" description="Disordered" evidence="1">
    <location>
        <begin position="76"/>
        <end position="98"/>
    </location>
</feature>
<proteinExistence type="predicted"/>
<sequence>MLCSVQSRKCGWALYQRERASVEKYKPKGFINYQKPADIGKKNKPRAYISPKILSIQFYKKGNEFKSCTRAQTNLIESEKESPEEKKDNNKKERVCGESLNSSDMVDEIFNTNKKYKRNNIAIEIVISSNKPDHGSNESDLGSCEPDLGSFEHDIGSNEPNLGSCEPDLGSFEHDLGSNEPDLGTYEPDLTQYGRV</sequence>
<name>A0A397VKA6_9GLOM</name>
<evidence type="ECO:0000256" key="1">
    <source>
        <dbReference type="SAM" id="MobiDB-lite"/>
    </source>
</evidence>
<dbReference type="Proteomes" id="UP000266673">
    <property type="component" value="Unassembled WGS sequence"/>
</dbReference>
<gene>
    <name evidence="2" type="ORF">C2G38_2176644</name>
</gene>
<dbReference type="EMBL" id="QKWP01000361">
    <property type="protein sequence ID" value="RIB21439.1"/>
    <property type="molecule type" value="Genomic_DNA"/>
</dbReference>
<comment type="caution">
    <text evidence="2">The sequence shown here is derived from an EMBL/GenBank/DDBJ whole genome shotgun (WGS) entry which is preliminary data.</text>
</comment>
<evidence type="ECO:0000313" key="2">
    <source>
        <dbReference type="EMBL" id="RIB21439.1"/>
    </source>
</evidence>
<reference evidence="2 3" key="1">
    <citation type="submission" date="2018-06" db="EMBL/GenBank/DDBJ databases">
        <title>Comparative genomics reveals the genomic features of Rhizophagus irregularis, R. cerebriforme, R. diaphanum and Gigaspora rosea, and their symbiotic lifestyle signature.</title>
        <authorList>
            <person name="Morin E."/>
            <person name="San Clemente H."/>
            <person name="Chen E.C.H."/>
            <person name="De La Providencia I."/>
            <person name="Hainaut M."/>
            <person name="Kuo A."/>
            <person name="Kohler A."/>
            <person name="Murat C."/>
            <person name="Tang N."/>
            <person name="Roy S."/>
            <person name="Loubradou J."/>
            <person name="Henrissat B."/>
            <person name="Grigoriev I.V."/>
            <person name="Corradi N."/>
            <person name="Roux C."/>
            <person name="Martin F.M."/>
        </authorList>
    </citation>
    <scope>NUCLEOTIDE SEQUENCE [LARGE SCALE GENOMIC DNA]</scope>
    <source>
        <strain evidence="2 3">DAOM 194757</strain>
    </source>
</reference>
<accession>A0A397VKA6</accession>
<keyword evidence="3" id="KW-1185">Reference proteome</keyword>
<feature type="region of interest" description="Disordered" evidence="1">
    <location>
        <begin position="157"/>
        <end position="196"/>
    </location>
</feature>
<dbReference type="AlphaFoldDB" id="A0A397VKA6"/>
<protein>
    <submittedName>
        <fullName evidence="2">Uncharacterized protein</fullName>
    </submittedName>
</protein>
<evidence type="ECO:0000313" key="3">
    <source>
        <dbReference type="Proteomes" id="UP000266673"/>
    </source>
</evidence>
<feature type="compositionally biased region" description="Basic and acidic residues" evidence="1">
    <location>
        <begin position="77"/>
        <end position="96"/>
    </location>
</feature>
<organism evidence="2 3">
    <name type="scientific">Gigaspora rosea</name>
    <dbReference type="NCBI Taxonomy" id="44941"/>
    <lineage>
        <taxon>Eukaryota</taxon>
        <taxon>Fungi</taxon>
        <taxon>Fungi incertae sedis</taxon>
        <taxon>Mucoromycota</taxon>
        <taxon>Glomeromycotina</taxon>
        <taxon>Glomeromycetes</taxon>
        <taxon>Diversisporales</taxon>
        <taxon>Gigasporaceae</taxon>
        <taxon>Gigaspora</taxon>
    </lineage>
</organism>
<dbReference type="OrthoDB" id="5418055at2759"/>